<protein>
    <recommendedName>
        <fullName evidence="1">SnoaL-like domain-containing protein</fullName>
    </recommendedName>
</protein>
<dbReference type="EMBL" id="BMQQ01000015">
    <property type="protein sequence ID" value="GGT42166.1"/>
    <property type="molecule type" value="Genomic_DNA"/>
</dbReference>
<dbReference type="Pfam" id="PF13577">
    <property type="entry name" value="SnoaL_4"/>
    <property type="match status" value="1"/>
</dbReference>
<dbReference type="Proteomes" id="UP000619486">
    <property type="component" value="Unassembled WGS sequence"/>
</dbReference>
<feature type="domain" description="SnoaL-like" evidence="1">
    <location>
        <begin position="22"/>
        <end position="147"/>
    </location>
</feature>
<dbReference type="InterPro" id="IPR032710">
    <property type="entry name" value="NTF2-like_dom_sf"/>
</dbReference>
<evidence type="ECO:0000313" key="3">
    <source>
        <dbReference type="Proteomes" id="UP000619486"/>
    </source>
</evidence>
<name>A0A918LSA0_9ACTN</name>
<evidence type="ECO:0000313" key="2">
    <source>
        <dbReference type="EMBL" id="GGT42166.1"/>
    </source>
</evidence>
<gene>
    <name evidence="2" type="ORF">GCM10014713_39790</name>
</gene>
<proteinExistence type="predicted"/>
<dbReference type="SUPFAM" id="SSF54427">
    <property type="entry name" value="NTF2-like"/>
    <property type="match status" value="1"/>
</dbReference>
<dbReference type="Gene3D" id="3.10.450.50">
    <property type="match status" value="1"/>
</dbReference>
<dbReference type="AlphaFoldDB" id="A0A918LSA0"/>
<reference evidence="2" key="2">
    <citation type="submission" date="2020-09" db="EMBL/GenBank/DDBJ databases">
        <authorList>
            <person name="Sun Q."/>
            <person name="Ohkuma M."/>
        </authorList>
    </citation>
    <scope>NUCLEOTIDE SEQUENCE</scope>
    <source>
        <strain evidence="2">JCM 3172</strain>
    </source>
</reference>
<evidence type="ECO:0000259" key="1">
    <source>
        <dbReference type="Pfam" id="PF13577"/>
    </source>
</evidence>
<comment type="caution">
    <text evidence="2">The sequence shown here is derived from an EMBL/GenBank/DDBJ whole genome shotgun (WGS) entry which is preliminary data.</text>
</comment>
<keyword evidence="3" id="KW-1185">Reference proteome</keyword>
<reference evidence="2" key="1">
    <citation type="journal article" date="2014" name="Int. J. Syst. Evol. Microbiol.">
        <title>Complete genome sequence of Corynebacterium casei LMG S-19264T (=DSM 44701T), isolated from a smear-ripened cheese.</title>
        <authorList>
            <consortium name="US DOE Joint Genome Institute (JGI-PGF)"/>
            <person name="Walter F."/>
            <person name="Albersmeier A."/>
            <person name="Kalinowski J."/>
            <person name="Ruckert C."/>
        </authorList>
    </citation>
    <scope>NUCLEOTIDE SEQUENCE</scope>
    <source>
        <strain evidence="2">JCM 3172</strain>
    </source>
</reference>
<sequence>MARRRPLPDTEAMTQRVDLATVMDRLAIDEVITGYAVAVDDADWPAYRALFTQDGRADYRGSGGIEGAAGDIADWLAETMRLFPVRQHLIVNRRVRIQDLGGYPGDSAEVLADYVNPMRLESGDDFVCGGRYTFTLLRTDAGWRLRSVAVHEKWRRSGGPPA</sequence>
<accession>A0A918LSA0</accession>
<organism evidence="2 3">
    <name type="scientific">Streptomyces purpureus</name>
    <dbReference type="NCBI Taxonomy" id="1951"/>
    <lineage>
        <taxon>Bacteria</taxon>
        <taxon>Bacillati</taxon>
        <taxon>Actinomycetota</taxon>
        <taxon>Actinomycetes</taxon>
        <taxon>Kitasatosporales</taxon>
        <taxon>Streptomycetaceae</taxon>
        <taxon>Streptomyces</taxon>
    </lineage>
</organism>
<dbReference type="InterPro" id="IPR037401">
    <property type="entry name" value="SnoaL-like"/>
</dbReference>